<gene>
    <name evidence="1" type="ORF">UW55_C0032G0011</name>
</gene>
<dbReference type="Gene3D" id="3.30.2310.20">
    <property type="entry name" value="RelE-like"/>
    <property type="match status" value="1"/>
</dbReference>
<dbReference type="AlphaFoldDB" id="A0A0G1IQF4"/>
<dbReference type="InterPro" id="IPR035093">
    <property type="entry name" value="RelE/ParE_toxin_dom_sf"/>
</dbReference>
<name>A0A0G1IQF4_9BACT</name>
<comment type="caution">
    <text evidence="1">The sequence shown here is derived from an EMBL/GenBank/DDBJ whole genome shotgun (WGS) entry which is preliminary data.</text>
</comment>
<evidence type="ECO:0000313" key="2">
    <source>
        <dbReference type="Proteomes" id="UP000033945"/>
    </source>
</evidence>
<protein>
    <recommendedName>
        <fullName evidence="3">Plasmid stabilization system</fullName>
    </recommendedName>
</protein>
<accession>A0A0G1IQF4</accession>
<evidence type="ECO:0000313" key="1">
    <source>
        <dbReference type="EMBL" id="KKT61385.1"/>
    </source>
</evidence>
<reference evidence="1 2" key="1">
    <citation type="journal article" date="2015" name="Nature">
        <title>rRNA introns, odd ribosomes, and small enigmatic genomes across a large radiation of phyla.</title>
        <authorList>
            <person name="Brown C.T."/>
            <person name="Hug L.A."/>
            <person name="Thomas B.C."/>
            <person name="Sharon I."/>
            <person name="Castelle C.J."/>
            <person name="Singh A."/>
            <person name="Wilkins M.J."/>
            <person name="Williams K.H."/>
            <person name="Banfield J.F."/>
        </authorList>
    </citation>
    <scope>NUCLEOTIDE SEQUENCE [LARGE SCALE GENOMIC DNA]</scope>
</reference>
<dbReference type="SUPFAM" id="SSF143011">
    <property type="entry name" value="RelE-like"/>
    <property type="match status" value="1"/>
</dbReference>
<evidence type="ECO:0008006" key="3">
    <source>
        <dbReference type="Google" id="ProtNLM"/>
    </source>
</evidence>
<proteinExistence type="predicted"/>
<organism evidence="1 2">
    <name type="scientific">Candidatus Giovannonibacteria bacterium GW2011_GWA2_44_26</name>
    <dbReference type="NCBI Taxonomy" id="1618648"/>
    <lineage>
        <taxon>Bacteria</taxon>
        <taxon>Candidatus Giovannoniibacteriota</taxon>
    </lineage>
</organism>
<dbReference type="EMBL" id="LCIT01000032">
    <property type="protein sequence ID" value="KKT61385.1"/>
    <property type="molecule type" value="Genomic_DNA"/>
</dbReference>
<sequence>MKVVFTEPFKRDYNELPPRIQRALDKALEFFIVNPRHHSLRAKKLPGTPIWYARASRAYRFTFQYRGDAVILRRAGTHNILRQERKN</sequence>
<dbReference type="Proteomes" id="UP000033945">
    <property type="component" value="Unassembled WGS sequence"/>
</dbReference>